<feature type="transmembrane region" description="Helical" evidence="6">
    <location>
        <begin position="108"/>
        <end position="131"/>
    </location>
</feature>
<dbReference type="OrthoDB" id="74129at2"/>
<evidence type="ECO:0000256" key="5">
    <source>
        <dbReference type="ARBA" id="ARBA00023136"/>
    </source>
</evidence>
<keyword evidence="4 6" id="KW-1133">Transmembrane helix</keyword>
<feature type="transmembrane region" description="Helical" evidence="6">
    <location>
        <begin position="40"/>
        <end position="62"/>
    </location>
</feature>
<dbReference type="GO" id="GO:0005886">
    <property type="term" value="C:plasma membrane"/>
    <property type="evidence" value="ECO:0007669"/>
    <property type="project" value="UniProtKB-SubCell"/>
</dbReference>
<protein>
    <submittedName>
        <fullName evidence="7">Cytochrome c oxidase caa3 assembly factor (Caa3_CtaG)</fullName>
    </submittedName>
</protein>
<dbReference type="Pfam" id="PF09678">
    <property type="entry name" value="Caa3_CtaG"/>
    <property type="match status" value="1"/>
</dbReference>
<keyword evidence="3 6" id="KW-0812">Transmembrane</keyword>
<evidence type="ECO:0000256" key="3">
    <source>
        <dbReference type="ARBA" id="ARBA00022692"/>
    </source>
</evidence>
<evidence type="ECO:0000256" key="4">
    <source>
        <dbReference type="ARBA" id="ARBA00022989"/>
    </source>
</evidence>
<evidence type="ECO:0000256" key="1">
    <source>
        <dbReference type="ARBA" id="ARBA00004651"/>
    </source>
</evidence>
<sequence>MNQAAGIFTALDLLRTASFLAGIAVMLLAFYGLHDPLASMAVYGSAMMALNQIAPPLLLLGLPPEWRAGLRRTVIGDWLFDPWVAFSAFVLFTIAVSLPGIFNAALAHAVFAAPLGLFELIVGLMFWAQLLPCSQTITPSWRAGLYGWLGGTPMMVIGLVWIWSSHVFYAPYLNVICEWNITPLQDQKWAGVLMVIFGIPLQLRSIWVLSEMFFEIR</sequence>
<feature type="transmembrane region" description="Helical" evidence="6">
    <location>
        <begin position="143"/>
        <end position="163"/>
    </location>
</feature>
<dbReference type="RefSeq" id="WP_051657639.1">
    <property type="nucleotide sequence ID" value="NZ_FTNE01000050.1"/>
</dbReference>
<accession>A0A8G2FF68</accession>
<evidence type="ECO:0000256" key="2">
    <source>
        <dbReference type="ARBA" id="ARBA00022475"/>
    </source>
</evidence>
<dbReference type="Proteomes" id="UP000186308">
    <property type="component" value="Unassembled WGS sequence"/>
</dbReference>
<gene>
    <name evidence="7" type="ORF">SAMN05421828_15014</name>
</gene>
<dbReference type="InterPro" id="IPR019108">
    <property type="entry name" value="Caa3_assmbl_CtaG-rel"/>
</dbReference>
<evidence type="ECO:0000313" key="8">
    <source>
        <dbReference type="Proteomes" id="UP000186308"/>
    </source>
</evidence>
<keyword evidence="8" id="KW-1185">Reference proteome</keyword>
<feature type="transmembrane region" description="Helical" evidence="6">
    <location>
        <begin position="83"/>
        <end position="102"/>
    </location>
</feature>
<organism evidence="7 8">
    <name type="scientific">Acidiphilium rubrum</name>
    <dbReference type="NCBI Taxonomy" id="526"/>
    <lineage>
        <taxon>Bacteria</taxon>
        <taxon>Pseudomonadati</taxon>
        <taxon>Pseudomonadota</taxon>
        <taxon>Alphaproteobacteria</taxon>
        <taxon>Acetobacterales</taxon>
        <taxon>Acidocellaceae</taxon>
        <taxon>Acidiphilium</taxon>
    </lineage>
</organism>
<evidence type="ECO:0000256" key="6">
    <source>
        <dbReference type="SAM" id="Phobius"/>
    </source>
</evidence>
<comment type="subcellular location">
    <subcellularLocation>
        <location evidence="1">Cell membrane</location>
        <topology evidence="1">Multi-pass membrane protein</topology>
    </subcellularLocation>
</comment>
<reference evidence="7 8" key="1">
    <citation type="submission" date="2017-01" db="EMBL/GenBank/DDBJ databases">
        <authorList>
            <person name="Varghese N."/>
            <person name="Submissions S."/>
        </authorList>
    </citation>
    <scope>NUCLEOTIDE SEQUENCE [LARGE SCALE GENOMIC DNA]</scope>
    <source>
        <strain evidence="7 8">ATCC 35905</strain>
    </source>
</reference>
<feature type="transmembrane region" description="Helical" evidence="6">
    <location>
        <begin position="12"/>
        <end position="34"/>
    </location>
</feature>
<dbReference type="AlphaFoldDB" id="A0A8G2FF68"/>
<name>A0A8G2FF68_ACIRU</name>
<proteinExistence type="predicted"/>
<keyword evidence="5 6" id="KW-0472">Membrane</keyword>
<comment type="caution">
    <text evidence="7">The sequence shown here is derived from an EMBL/GenBank/DDBJ whole genome shotgun (WGS) entry which is preliminary data.</text>
</comment>
<feature type="transmembrane region" description="Helical" evidence="6">
    <location>
        <begin position="189"/>
        <end position="209"/>
    </location>
</feature>
<keyword evidence="2" id="KW-1003">Cell membrane</keyword>
<dbReference type="EMBL" id="FTNE01000050">
    <property type="protein sequence ID" value="SIR54295.1"/>
    <property type="molecule type" value="Genomic_DNA"/>
</dbReference>
<evidence type="ECO:0000313" key="7">
    <source>
        <dbReference type="EMBL" id="SIR54295.1"/>
    </source>
</evidence>